<dbReference type="AlphaFoldDB" id="A0AAD7MT21"/>
<organism evidence="2 3">
    <name type="scientific">Mycena maculata</name>
    <dbReference type="NCBI Taxonomy" id="230809"/>
    <lineage>
        <taxon>Eukaryota</taxon>
        <taxon>Fungi</taxon>
        <taxon>Dikarya</taxon>
        <taxon>Basidiomycota</taxon>
        <taxon>Agaricomycotina</taxon>
        <taxon>Agaricomycetes</taxon>
        <taxon>Agaricomycetidae</taxon>
        <taxon>Agaricales</taxon>
        <taxon>Marasmiineae</taxon>
        <taxon>Mycenaceae</taxon>
        <taxon>Mycena</taxon>
    </lineage>
</organism>
<name>A0AAD7MT21_9AGAR</name>
<proteinExistence type="predicted"/>
<dbReference type="EMBL" id="JARJLG010000183">
    <property type="protein sequence ID" value="KAJ7731441.1"/>
    <property type="molecule type" value="Genomic_DNA"/>
</dbReference>
<feature type="region of interest" description="Disordered" evidence="1">
    <location>
        <begin position="1"/>
        <end position="23"/>
    </location>
</feature>
<dbReference type="Proteomes" id="UP001215280">
    <property type="component" value="Unassembled WGS sequence"/>
</dbReference>
<feature type="compositionally biased region" description="Pro residues" evidence="1">
    <location>
        <begin position="1"/>
        <end position="19"/>
    </location>
</feature>
<evidence type="ECO:0000313" key="2">
    <source>
        <dbReference type="EMBL" id="KAJ7731441.1"/>
    </source>
</evidence>
<reference evidence="2" key="1">
    <citation type="submission" date="2023-03" db="EMBL/GenBank/DDBJ databases">
        <title>Massive genome expansion in bonnet fungi (Mycena s.s.) driven by repeated elements and novel gene families across ecological guilds.</title>
        <authorList>
            <consortium name="Lawrence Berkeley National Laboratory"/>
            <person name="Harder C.B."/>
            <person name="Miyauchi S."/>
            <person name="Viragh M."/>
            <person name="Kuo A."/>
            <person name="Thoen E."/>
            <person name="Andreopoulos B."/>
            <person name="Lu D."/>
            <person name="Skrede I."/>
            <person name="Drula E."/>
            <person name="Henrissat B."/>
            <person name="Morin E."/>
            <person name="Kohler A."/>
            <person name="Barry K."/>
            <person name="LaButti K."/>
            <person name="Morin E."/>
            <person name="Salamov A."/>
            <person name="Lipzen A."/>
            <person name="Mereny Z."/>
            <person name="Hegedus B."/>
            <person name="Baldrian P."/>
            <person name="Stursova M."/>
            <person name="Weitz H."/>
            <person name="Taylor A."/>
            <person name="Grigoriev I.V."/>
            <person name="Nagy L.G."/>
            <person name="Martin F."/>
            <person name="Kauserud H."/>
        </authorList>
    </citation>
    <scope>NUCLEOTIDE SEQUENCE</scope>
    <source>
        <strain evidence="2">CBHHK188m</strain>
    </source>
</reference>
<evidence type="ECO:0000313" key="3">
    <source>
        <dbReference type="Proteomes" id="UP001215280"/>
    </source>
</evidence>
<sequence length="97" mass="10295">MRKPLLQPPTLAPVPPAPLRAPLTQSLTRSRKWLARSASALLIAGLAASGDVPPRVSTFSVTNVARKPKILRPTDQGPIDSFGCKGRHGCSVGSRVF</sequence>
<accession>A0AAD7MT21</accession>
<keyword evidence="3" id="KW-1185">Reference proteome</keyword>
<gene>
    <name evidence="2" type="ORF">DFH07DRAFT_968765</name>
</gene>
<comment type="caution">
    <text evidence="2">The sequence shown here is derived from an EMBL/GenBank/DDBJ whole genome shotgun (WGS) entry which is preliminary data.</text>
</comment>
<evidence type="ECO:0000256" key="1">
    <source>
        <dbReference type="SAM" id="MobiDB-lite"/>
    </source>
</evidence>
<protein>
    <submittedName>
        <fullName evidence="2">Uncharacterized protein</fullName>
    </submittedName>
</protein>